<dbReference type="Proteomes" id="UP000886998">
    <property type="component" value="Unassembled WGS sequence"/>
</dbReference>
<gene>
    <name evidence="2" type="ORF">TNIN_252701</name>
</gene>
<proteinExistence type="predicted"/>
<comment type="caution">
    <text evidence="2">The sequence shown here is derived from an EMBL/GenBank/DDBJ whole genome shotgun (WGS) entry which is preliminary data.</text>
</comment>
<reference evidence="2" key="1">
    <citation type="submission" date="2020-08" db="EMBL/GenBank/DDBJ databases">
        <title>Multicomponent nature underlies the extraordinary mechanical properties of spider dragline silk.</title>
        <authorList>
            <person name="Kono N."/>
            <person name="Nakamura H."/>
            <person name="Mori M."/>
            <person name="Yoshida Y."/>
            <person name="Ohtoshi R."/>
            <person name="Malay A.D."/>
            <person name="Moran D.A.P."/>
            <person name="Tomita M."/>
            <person name="Numata K."/>
            <person name="Arakawa K."/>
        </authorList>
    </citation>
    <scope>NUCLEOTIDE SEQUENCE</scope>
</reference>
<protein>
    <submittedName>
        <fullName evidence="2">Uncharacterized protein</fullName>
    </submittedName>
</protein>
<accession>A0A8X6XV99</accession>
<evidence type="ECO:0000313" key="2">
    <source>
        <dbReference type="EMBL" id="GFY60620.1"/>
    </source>
</evidence>
<dbReference type="AlphaFoldDB" id="A0A8X6XV99"/>
<keyword evidence="1" id="KW-0812">Transmembrane</keyword>
<evidence type="ECO:0000256" key="1">
    <source>
        <dbReference type="SAM" id="Phobius"/>
    </source>
</evidence>
<dbReference type="EMBL" id="BMAV01013220">
    <property type="protein sequence ID" value="GFY60620.1"/>
    <property type="molecule type" value="Genomic_DNA"/>
</dbReference>
<keyword evidence="3" id="KW-1185">Reference proteome</keyword>
<keyword evidence="1" id="KW-0472">Membrane</keyword>
<feature type="transmembrane region" description="Helical" evidence="1">
    <location>
        <begin position="61"/>
        <end position="85"/>
    </location>
</feature>
<keyword evidence="1" id="KW-1133">Transmembrane helix</keyword>
<sequence length="112" mass="13082">MLNRHINAIRGYFTKPGTYSEKWDKISRKTKADQNGWDFPFRTQALKQLRRQSIRQKYRLLYYRCFAHSLSVGFLATALKALFAFTRLLGPVSSKLFSQMAHKIPTRLKASP</sequence>
<name>A0A8X6XV99_9ARAC</name>
<evidence type="ECO:0000313" key="3">
    <source>
        <dbReference type="Proteomes" id="UP000886998"/>
    </source>
</evidence>
<organism evidence="2 3">
    <name type="scientific">Trichonephila inaurata madagascariensis</name>
    <dbReference type="NCBI Taxonomy" id="2747483"/>
    <lineage>
        <taxon>Eukaryota</taxon>
        <taxon>Metazoa</taxon>
        <taxon>Ecdysozoa</taxon>
        <taxon>Arthropoda</taxon>
        <taxon>Chelicerata</taxon>
        <taxon>Arachnida</taxon>
        <taxon>Araneae</taxon>
        <taxon>Araneomorphae</taxon>
        <taxon>Entelegynae</taxon>
        <taxon>Araneoidea</taxon>
        <taxon>Nephilidae</taxon>
        <taxon>Trichonephila</taxon>
        <taxon>Trichonephila inaurata</taxon>
    </lineage>
</organism>